<proteinExistence type="predicted"/>
<dbReference type="Proteomes" id="UP001147700">
    <property type="component" value="Unassembled WGS sequence"/>
</dbReference>
<sequence length="123" mass="14069">MDANAFWELVDLGLHDPEGVKRRVEALSEQELVDFYWLHQDHLDQLLPGDFDYPGHHQDVALCVIRNGRRYFEEIVVDPEHRLPLDSGGFNGFSVVGVVLDVYEARYGDVIRDQDEPPPPGAR</sequence>
<keyword evidence="2" id="KW-1185">Reference proteome</keyword>
<accession>A0ABT4RQ80</accession>
<gene>
    <name evidence="1" type="ORF">OJ962_24715</name>
</gene>
<evidence type="ECO:0000313" key="1">
    <source>
        <dbReference type="EMBL" id="MDA0140722.1"/>
    </source>
</evidence>
<name>A0ABT4RQ80_9ACTN</name>
<evidence type="ECO:0000313" key="2">
    <source>
        <dbReference type="Proteomes" id="UP001147700"/>
    </source>
</evidence>
<dbReference type="EMBL" id="JAPCID010000044">
    <property type="protein sequence ID" value="MDA0140722.1"/>
    <property type="molecule type" value="Genomic_DNA"/>
</dbReference>
<reference evidence="1" key="1">
    <citation type="submission" date="2022-10" db="EMBL/GenBank/DDBJ databases">
        <title>The WGS of Solirubrobacter sp. CPCC 204708.</title>
        <authorList>
            <person name="Jiang Z."/>
        </authorList>
    </citation>
    <scope>NUCLEOTIDE SEQUENCE</scope>
    <source>
        <strain evidence="1">CPCC 204708</strain>
    </source>
</reference>
<comment type="caution">
    <text evidence="1">The sequence shown here is derived from an EMBL/GenBank/DDBJ whole genome shotgun (WGS) entry which is preliminary data.</text>
</comment>
<organism evidence="1 2">
    <name type="scientific">Solirubrobacter deserti</name>
    <dbReference type="NCBI Taxonomy" id="2282478"/>
    <lineage>
        <taxon>Bacteria</taxon>
        <taxon>Bacillati</taxon>
        <taxon>Actinomycetota</taxon>
        <taxon>Thermoleophilia</taxon>
        <taxon>Solirubrobacterales</taxon>
        <taxon>Solirubrobacteraceae</taxon>
        <taxon>Solirubrobacter</taxon>
    </lineage>
</organism>
<protein>
    <submittedName>
        <fullName evidence="1">DUF4240 domain-containing protein</fullName>
    </submittedName>
</protein>
<dbReference type="RefSeq" id="WP_202958110.1">
    <property type="nucleotide sequence ID" value="NZ_JAPCID010000044.1"/>
</dbReference>